<dbReference type="EMBL" id="LSRQ01008211">
    <property type="protein sequence ID" value="OAY64169.1"/>
    <property type="molecule type" value="Genomic_DNA"/>
</dbReference>
<dbReference type="STRING" id="4615.A0A199UHF6"/>
<protein>
    <submittedName>
        <fullName evidence="1">Pentatricopeptide repeat-containing protein</fullName>
    </submittedName>
</protein>
<dbReference type="AlphaFoldDB" id="A0A199UHF6"/>
<reference evidence="1 2" key="1">
    <citation type="journal article" date="2016" name="DNA Res.">
        <title>The draft genome of MD-2 pineapple using hybrid error correction of long reads.</title>
        <authorList>
            <person name="Redwan R.M."/>
            <person name="Saidin A."/>
            <person name="Kumar S.V."/>
        </authorList>
    </citation>
    <scope>NUCLEOTIDE SEQUENCE [LARGE SCALE GENOMIC DNA]</scope>
    <source>
        <strain evidence="2">cv. MD2</strain>
        <tissue evidence="1">Leaf</tissue>
    </source>
</reference>
<accession>A0A199UHF6</accession>
<gene>
    <name evidence="1" type="ORF">ACMD2_27027</name>
</gene>
<dbReference type="Proteomes" id="UP000092600">
    <property type="component" value="Unassembled WGS sequence"/>
</dbReference>
<proteinExistence type="predicted"/>
<name>A0A199UHF6_ANACO</name>
<organism evidence="1 2">
    <name type="scientific">Ananas comosus</name>
    <name type="common">Pineapple</name>
    <name type="synonym">Ananas ananas</name>
    <dbReference type="NCBI Taxonomy" id="4615"/>
    <lineage>
        <taxon>Eukaryota</taxon>
        <taxon>Viridiplantae</taxon>
        <taxon>Streptophyta</taxon>
        <taxon>Embryophyta</taxon>
        <taxon>Tracheophyta</taxon>
        <taxon>Spermatophyta</taxon>
        <taxon>Magnoliopsida</taxon>
        <taxon>Liliopsida</taxon>
        <taxon>Poales</taxon>
        <taxon>Bromeliaceae</taxon>
        <taxon>Bromelioideae</taxon>
        <taxon>Ananas</taxon>
    </lineage>
</organism>
<evidence type="ECO:0000313" key="2">
    <source>
        <dbReference type="Proteomes" id="UP000092600"/>
    </source>
</evidence>
<dbReference type="Gene3D" id="1.25.40.10">
    <property type="entry name" value="Tetratricopeptide repeat domain"/>
    <property type="match status" value="1"/>
</dbReference>
<comment type="caution">
    <text evidence="1">The sequence shown here is derived from an EMBL/GenBank/DDBJ whole genome shotgun (WGS) entry which is preliminary data.</text>
</comment>
<evidence type="ECO:0000313" key="1">
    <source>
        <dbReference type="EMBL" id="OAY64169.1"/>
    </source>
</evidence>
<dbReference type="InterPro" id="IPR011990">
    <property type="entry name" value="TPR-like_helical_dom_sf"/>
</dbReference>
<sequence>MAALVSALSAGRRLALAEGERAHRDAVARGHPLSPALGTALLDMYAKCGRVGGGPQGVRRDARARRGRVDAMSAALAAHGGRRGAGLFEEMVRRGCAPNRVAYVARCTRAATRGSWRGAGALERMRRGARDRAGPEH</sequence>